<evidence type="ECO:0000256" key="3">
    <source>
        <dbReference type="ARBA" id="ARBA00022692"/>
    </source>
</evidence>
<evidence type="ECO:0000313" key="8">
    <source>
        <dbReference type="EMBL" id="VYT09403.1"/>
    </source>
</evidence>
<name>A0A6N2TY07_9FIRM</name>
<keyword evidence="6" id="KW-0813">Transport</keyword>
<dbReference type="EMBL" id="CACRTG010000013">
    <property type="protein sequence ID" value="VYT09403.1"/>
    <property type="molecule type" value="Genomic_DNA"/>
</dbReference>
<dbReference type="InterPro" id="IPR027022">
    <property type="entry name" value="ABC_permease_BceB-typ"/>
</dbReference>
<sequence>MSMWKLAFKNFKESLKNYLSLMVSLAFTVLIFLNFQNVIDSGILDGLGKTNRENAEFVIQAVTFVLICFMLFFIWYSTSVFLTKKKKEIGIYAFMGLTNQKIGKLYMIEASMTGLLSLALGLGVGTLTARLFQMIMMKLSDITVEVFNSISLKSILTVSACYVVIYVIFAVKGYVNIVRSSVLEMISASRKNEYVRQHPVILLVKTVLGVAALSTGYYLAIVKGGMEVFRNTLSAVVFVTIGVYLVFGGLIPIIFQGITKRKSFLYKKQRTLWVNNIVFRMKRNYRTYAIVSVLMLCSVTALAAGFAMKERYDGMVHFRNTYTYQVLSTSAGKYKEFEKLIQKDNDIVYGTEVSMIQLEQSEIKARWKSTGYAVLSYSKVKEAAKEANLKFNLKEPKDDEYINVDKLVLLSLITDRKEDAIEIHDKTYECADVTTEPYLGYLQEMTEFYLVNDHEYESLKNIGEEVYVYNYRIKDVKNFEASVAALQGSADCAGLIKIDPDDQEASWIQIIYSVCIFMFMVFILASGSIIFVKIYNDAFEERERYAILDKIGVGSRTVKKEIACELRFAYLSPFLVMAISSYFSVKALGNMMRTELLEINILSVVIIGIFFLICYLFSVSVYMKNIKI</sequence>
<dbReference type="PANTHER" id="PTHR46795">
    <property type="entry name" value="ABC TRANSPORTER PERMEASE-RELATED-RELATED"/>
    <property type="match status" value="1"/>
</dbReference>
<evidence type="ECO:0000256" key="1">
    <source>
        <dbReference type="ARBA" id="ARBA00004651"/>
    </source>
</evidence>
<evidence type="ECO:0000256" key="6">
    <source>
        <dbReference type="PIRNR" id="PIRNR018968"/>
    </source>
</evidence>
<feature type="transmembrane region" description="Helical" evidence="6">
    <location>
        <begin position="199"/>
        <end position="221"/>
    </location>
</feature>
<dbReference type="GO" id="GO:0005886">
    <property type="term" value="C:plasma membrane"/>
    <property type="evidence" value="ECO:0007669"/>
    <property type="project" value="UniProtKB-SubCell"/>
</dbReference>
<dbReference type="GO" id="GO:0055085">
    <property type="term" value="P:transmembrane transport"/>
    <property type="evidence" value="ECO:0007669"/>
    <property type="project" value="UniProtKB-UniRule"/>
</dbReference>
<dbReference type="AlphaFoldDB" id="A0A6N2TY07"/>
<evidence type="ECO:0000256" key="4">
    <source>
        <dbReference type="ARBA" id="ARBA00022989"/>
    </source>
</evidence>
<dbReference type="InterPro" id="IPR052536">
    <property type="entry name" value="ABC-4_Integral_Memb_Prot"/>
</dbReference>
<evidence type="ECO:0000256" key="2">
    <source>
        <dbReference type="ARBA" id="ARBA00022475"/>
    </source>
</evidence>
<feature type="transmembrane region" description="Helical" evidence="6">
    <location>
        <begin position="601"/>
        <end position="623"/>
    </location>
</feature>
<feature type="transmembrane region" description="Helical" evidence="6">
    <location>
        <begin position="114"/>
        <end position="135"/>
    </location>
</feature>
<feature type="domain" description="ABC3 transporter permease C-terminal" evidence="7">
    <location>
        <begin position="62"/>
        <end position="171"/>
    </location>
</feature>
<feature type="transmembrane region" description="Helical" evidence="6">
    <location>
        <begin position="57"/>
        <end position="77"/>
    </location>
</feature>
<feature type="transmembrane region" description="Helical" evidence="6">
    <location>
        <begin position="155"/>
        <end position="178"/>
    </location>
</feature>
<keyword evidence="5 6" id="KW-0472">Membrane</keyword>
<gene>
    <name evidence="8" type="primary">yxdM_2</name>
    <name evidence="8" type="ORF">CNLFYP112_01773</name>
</gene>
<feature type="transmembrane region" description="Helical" evidence="6">
    <location>
        <begin position="233"/>
        <end position="255"/>
    </location>
</feature>
<reference evidence="8" key="1">
    <citation type="submission" date="2019-11" db="EMBL/GenBank/DDBJ databases">
        <authorList>
            <person name="Feng L."/>
        </authorList>
    </citation>
    <scope>NUCLEOTIDE SEQUENCE</scope>
    <source>
        <strain evidence="8">CnexileLFYP112</strain>
    </source>
</reference>
<protein>
    <submittedName>
        <fullName evidence="8">ABC transporter permease protein YxdM</fullName>
    </submittedName>
</protein>
<dbReference type="Pfam" id="PF02687">
    <property type="entry name" value="FtsX"/>
    <property type="match status" value="1"/>
</dbReference>
<organism evidence="8">
    <name type="scientific">[Clostridium] nexile</name>
    <dbReference type="NCBI Taxonomy" id="29361"/>
    <lineage>
        <taxon>Bacteria</taxon>
        <taxon>Bacillati</taxon>
        <taxon>Bacillota</taxon>
        <taxon>Clostridia</taxon>
        <taxon>Lachnospirales</taxon>
        <taxon>Lachnospiraceae</taxon>
        <taxon>Tyzzerella</taxon>
    </lineage>
</organism>
<feature type="transmembrane region" description="Helical" evidence="6">
    <location>
        <begin position="510"/>
        <end position="535"/>
    </location>
</feature>
<keyword evidence="2 6" id="KW-1003">Cell membrane</keyword>
<evidence type="ECO:0000256" key="5">
    <source>
        <dbReference type="ARBA" id="ARBA00023136"/>
    </source>
</evidence>
<accession>A0A6N2TY07</accession>
<feature type="transmembrane region" description="Helical" evidence="6">
    <location>
        <begin position="288"/>
        <end position="308"/>
    </location>
</feature>
<proteinExistence type="inferred from homology"/>
<dbReference type="InterPro" id="IPR003838">
    <property type="entry name" value="ABC3_permease_C"/>
</dbReference>
<feature type="transmembrane region" description="Helical" evidence="6">
    <location>
        <begin position="568"/>
        <end position="589"/>
    </location>
</feature>
<dbReference type="PIRSF" id="PIRSF018968">
    <property type="entry name" value="ABC_permease_BceB"/>
    <property type="match status" value="1"/>
</dbReference>
<evidence type="ECO:0000259" key="7">
    <source>
        <dbReference type="Pfam" id="PF02687"/>
    </source>
</evidence>
<dbReference type="PANTHER" id="PTHR46795:SF3">
    <property type="entry name" value="ABC TRANSPORTER PERMEASE"/>
    <property type="match status" value="1"/>
</dbReference>
<keyword evidence="4 6" id="KW-1133">Transmembrane helix</keyword>
<comment type="subcellular location">
    <subcellularLocation>
        <location evidence="1 6">Cell membrane</location>
        <topology evidence="1 6">Multi-pass membrane protein</topology>
    </subcellularLocation>
</comment>
<comment type="similarity">
    <text evidence="6">Belongs to the ABC-4 integral membrane protein family.</text>
</comment>
<keyword evidence="3 6" id="KW-0812">Transmembrane</keyword>